<evidence type="ECO:0000313" key="2">
    <source>
        <dbReference type="Proteomes" id="UP001605036"/>
    </source>
</evidence>
<proteinExistence type="predicted"/>
<reference evidence="1 2" key="1">
    <citation type="submission" date="2024-09" db="EMBL/GenBank/DDBJ databases">
        <title>Chromosome-scale assembly of Riccia fluitans.</title>
        <authorList>
            <person name="Paukszto L."/>
            <person name="Sawicki J."/>
            <person name="Karawczyk K."/>
            <person name="Piernik-Szablinska J."/>
            <person name="Szczecinska M."/>
            <person name="Mazdziarz M."/>
        </authorList>
    </citation>
    <scope>NUCLEOTIDE SEQUENCE [LARGE SCALE GENOMIC DNA]</scope>
    <source>
        <strain evidence="1">Rf_01</strain>
        <tissue evidence="1">Aerial parts of the thallus</tissue>
    </source>
</reference>
<comment type="caution">
    <text evidence="1">The sequence shown here is derived from an EMBL/GenBank/DDBJ whole genome shotgun (WGS) entry which is preliminary data.</text>
</comment>
<dbReference type="EMBL" id="JBHFFA010000001">
    <property type="protein sequence ID" value="KAL2649194.1"/>
    <property type="molecule type" value="Genomic_DNA"/>
</dbReference>
<protein>
    <submittedName>
        <fullName evidence="1">Uncharacterized protein</fullName>
    </submittedName>
</protein>
<accession>A0ABD1ZG12</accession>
<dbReference type="AlphaFoldDB" id="A0ABD1ZG12"/>
<name>A0ABD1ZG12_9MARC</name>
<gene>
    <name evidence="1" type="ORF">R1flu_017322</name>
</gene>
<sequence>MKERQALELHIPRAAYSYLALSLCARGKGGAKACTHLVRSPEKMEKRGIQRKELKARSYKPVVICSDETSVEDYTKPVWHVDGYNIQYPPWERRRSDCDCCCKPASLLRVIGSCSFTASVLKMSPETDKNH</sequence>
<organism evidence="1 2">
    <name type="scientific">Riccia fluitans</name>
    <dbReference type="NCBI Taxonomy" id="41844"/>
    <lineage>
        <taxon>Eukaryota</taxon>
        <taxon>Viridiplantae</taxon>
        <taxon>Streptophyta</taxon>
        <taxon>Embryophyta</taxon>
        <taxon>Marchantiophyta</taxon>
        <taxon>Marchantiopsida</taxon>
        <taxon>Marchantiidae</taxon>
        <taxon>Marchantiales</taxon>
        <taxon>Ricciaceae</taxon>
        <taxon>Riccia</taxon>
    </lineage>
</organism>
<evidence type="ECO:0000313" key="1">
    <source>
        <dbReference type="EMBL" id="KAL2649194.1"/>
    </source>
</evidence>
<dbReference type="Proteomes" id="UP001605036">
    <property type="component" value="Unassembled WGS sequence"/>
</dbReference>
<keyword evidence="2" id="KW-1185">Reference proteome</keyword>